<accession>A0A977KC16</accession>
<evidence type="ECO:0000313" key="1">
    <source>
        <dbReference type="EMBL" id="UXD22897.1"/>
    </source>
</evidence>
<dbReference type="AlphaFoldDB" id="A0A977KC16"/>
<gene>
    <name evidence="1" type="ORF">IPA_09380</name>
</gene>
<name>A0A977KC16_9CREN</name>
<evidence type="ECO:0000313" key="2">
    <source>
        <dbReference type="Proteomes" id="UP001063698"/>
    </source>
</evidence>
<reference evidence="1" key="1">
    <citation type="submission" date="2013-11" db="EMBL/GenBank/DDBJ databases">
        <title>Comparative genomics of Ignicoccus.</title>
        <authorList>
            <person name="Podar M."/>
        </authorList>
    </citation>
    <scope>NUCLEOTIDE SEQUENCE</scope>
    <source>
        <strain evidence="1">DSM 13166</strain>
    </source>
</reference>
<keyword evidence="2" id="KW-1185">Reference proteome</keyword>
<sequence>MAGRVEVEVYCYGFHDEYCKLAYLELSKLRTDLILDHQVDIKVSIVDYSSAPLNFHSNYHKVADLLREVARVKIGNKYIFSYKDLVNMREQVMEYILRCANEDYGGLLGMSGVGVTEAI</sequence>
<dbReference type="KEGG" id="ipc:IPA_09380"/>
<protein>
    <submittedName>
        <fullName evidence="1">Uncharacterized protein</fullName>
    </submittedName>
</protein>
<proteinExistence type="predicted"/>
<dbReference type="EMBL" id="CP006868">
    <property type="protein sequence ID" value="UXD22897.1"/>
    <property type="molecule type" value="Genomic_DNA"/>
</dbReference>
<dbReference type="Proteomes" id="UP001063698">
    <property type="component" value="Chromosome"/>
</dbReference>
<organism evidence="1 2">
    <name type="scientific">Ignicoccus pacificus DSM 13166</name>
    <dbReference type="NCBI Taxonomy" id="940294"/>
    <lineage>
        <taxon>Archaea</taxon>
        <taxon>Thermoproteota</taxon>
        <taxon>Thermoprotei</taxon>
        <taxon>Desulfurococcales</taxon>
        <taxon>Desulfurococcaceae</taxon>
        <taxon>Ignicoccus</taxon>
    </lineage>
</organism>